<evidence type="ECO:0000313" key="4">
    <source>
        <dbReference type="EMBL" id="OGY42828.1"/>
    </source>
</evidence>
<feature type="modified residue" description="4-aspartylphosphate" evidence="2">
    <location>
        <position position="56"/>
    </location>
</feature>
<dbReference type="CDD" id="cd17574">
    <property type="entry name" value="REC_OmpR"/>
    <property type="match status" value="1"/>
</dbReference>
<evidence type="ECO:0000256" key="2">
    <source>
        <dbReference type="PROSITE-ProRule" id="PRU00169"/>
    </source>
</evidence>
<keyword evidence="1 2" id="KW-0597">Phosphoprotein</keyword>
<dbReference type="Pfam" id="PF00072">
    <property type="entry name" value="Response_reg"/>
    <property type="match status" value="1"/>
</dbReference>
<protein>
    <recommendedName>
        <fullName evidence="3">Response regulatory domain-containing protein</fullName>
    </recommendedName>
</protein>
<dbReference type="InterPro" id="IPR050595">
    <property type="entry name" value="Bact_response_regulator"/>
</dbReference>
<dbReference type="EMBL" id="MHIB01000050">
    <property type="protein sequence ID" value="OGY42828.1"/>
    <property type="molecule type" value="Genomic_DNA"/>
</dbReference>
<dbReference type="AlphaFoldDB" id="A0A1G1XS27"/>
<dbReference type="SUPFAM" id="SSF52172">
    <property type="entry name" value="CheY-like"/>
    <property type="match status" value="1"/>
</dbReference>
<sequence length="127" mass="14150">MVSGKNKILIIEDDQTLVKLISSILDKSQYEVLMATESDEGLDKAKSEKPDLVVLDILLPGKSGFECLKKLKEMKETKAIPVIILSNLGQTEEIRRGLALGAVDYLVKADFQIDEILEKINNVLKIH</sequence>
<accession>A0A1G1XS27</accession>
<dbReference type="PANTHER" id="PTHR44591">
    <property type="entry name" value="STRESS RESPONSE REGULATOR PROTEIN 1"/>
    <property type="match status" value="1"/>
</dbReference>
<dbReference type="PANTHER" id="PTHR44591:SF3">
    <property type="entry name" value="RESPONSE REGULATORY DOMAIN-CONTAINING PROTEIN"/>
    <property type="match status" value="1"/>
</dbReference>
<evidence type="ECO:0000259" key="3">
    <source>
        <dbReference type="PROSITE" id="PS50110"/>
    </source>
</evidence>
<comment type="caution">
    <text evidence="4">The sequence shown here is derived from an EMBL/GenBank/DDBJ whole genome shotgun (WGS) entry which is preliminary data.</text>
</comment>
<dbReference type="InterPro" id="IPR001789">
    <property type="entry name" value="Sig_transdc_resp-reg_receiver"/>
</dbReference>
<organism evidence="4 5">
    <name type="scientific">Candidatus Buchananbacteria bacterium RIFCSPHIGHO2_01_FULL_39_14</name>
    <dbReference type="NCBI Taxonomy" id="1797532"/>
    <lineage>
        <taxon>Bacteria</taxon>
        <taxon>Candidatus Buchananiibacteriota</taxon>
    </lineage>
</organism>
<evidence type="ECO:0000256" key="1">
    <source>
        <dbReference type="ARBA" id="ARBA00022553"/>
    </source>
</evidence>
<gene>
    <name evidence="4" type="ORF">A2729_04830</name>
</gene>
<dbReference type="GO" id="GO:0000160">
    <property type="term" value="P:phosphorelay signal transduction system"/>
    <property type="evidence" value="ECO:0007669"/>
    <property type="project" value="InterPro"/>
</dbReference>
<evidence type="ECO:0000313" key="5">
    <source>
        <dbReference type="Proteomes" id="UP000178930"/>
    </source>
</evidence>
<dbReference type="SMART" id="SM00448">
    <property type="entry name" value="REC"/>
    <property type="match status" value="1"/>
</dbReference>
<feature type="domain" description="Response regulatory" evidence="3">
    <location>
        <begin position="7"/>
        <end position="123"/>
    </location>
</feature>
<dbReference type="Proteomes" id="UP000178930">
    <property type="component" value="Unassembled WGS sequence"/>
</dbReference>
<dbReference type="STRING" id="1797532.A2729_04830"/>
<proteinExistence type="predicted"/>
<dbReference type="InterPro" id="IPR011006">
    <property type="entry name" value="CheY-like_superfamily"/>
</dbReference>
<reference evidence="4 5" key="1">
    <citation type="journal article" date="2016" name="Nat. Commun.">
        <title>Thousands of microbial genomes shed light on interconnected biogeochemical processes in an aquifer system.</title>
        <authorList>
            <person name="Anantharaman K."/>
            <person name="Brown C.T."/>
            <person name="Hug L.A."/>
            <person name="Sharon I."/>
            <person name="Castelle C.J."/>
            <person name="Probst A.J."/>
            <person name="Thomas B.C."/>
            <person name="Singh A."/>
            <person name="Wilkins M.J."/>
            <person name="Karaoz U."/>
            <person name="Brodie E.L."/>
            <person name="Williams K.H."/>
            <person name="Hubbard S.S."/>
            <person name="Banfield J.F."/>
        </authorList>
    </citation>
    <scope>NUCLEOTIDE SEQUENCE [LARGE SCALE GENOMIC DNA]</scope>
</reference>
<dbReference type="PROSITE" id="PS50110">
    <property type="entry name" value="RESPONSE_REGULATORY"/>
    <property type="match status" value="1"/>
</dbReference>
<name>A0A1G1XS27_9BACT</name>
<dbReference type="Gene3D" id="3.40.50.2300">
    <property type="match status" value="1"/>
</dbReference>